<dbReference type="EC" id="4.2.1.17" evidence="4"/>
<keyword evidence="4" id="KW-0456">Lyase</keyword>
<dbReference type="Proteomes" id="UP000523007">
    <property type="component" value="Unassembled WGS sequence"/>
</dbReference>
<dbReference type="PANTHER" id="PTHR43802:SF1">
    <property type="entry name" value="IP11341P-RELATED"/>
    <property type="match status" value="1"/>
</dbReference>
<proteinExistence type="inferred from homology"/>
<name>A0A7W7W2Y4_9ACTN</name>
<reference evidence="4 5" key="1">
    <citation type="submission" date="2020-08" db="EMBL/GenBank/DDBJ databases">
        <title>Sequencing the genomes of 1000 actinobacteria strains.</title>
        <authorList>
            <person name="Klenk H.-P."/>
        </authorList>
    </citation>
    <scope>NUCLEOTIDE SEQUENCE [LARGE SCALE GENOMIC DNA]</scope>
    <source>
        <strain evidence="4 5">DSM 102030</strain>
    </source>
</reference>
<evidence type="ECO:0000313" key="5">
    <source>
        <dbReference type="Proteomes" id="UP000523007"/>
    </source>
</evidence>
<sequence length="337" mass="35762">MSAADVGSGKGEQVVRVTVNDHCRSNEVAPEQGTGADDRGRDRRGHRFRHQPHLQGWTTAWSFSATPALNCPANPAPPSNDSVRSTMTLAVEHFGHVTQLTLDRQEAANAVNVEMALGIAEAIDAFAADDNARVLVVTGAGERSFCAGGDLARLLELPGHAEADRAGPLGFARLDPGKPTIAAVNGHCFGGGMELALWCDFRIVAENAQFGALNRQWGVTLIDGGTQRLPRIVGYGNAMWMVNTGCRVSAERALQMGLAQELVPTGQAVSRAHEIAQEIADQPQPALLADRSGVAASAERSLQSGIDFEAIAGRAVMSDPDVVESLTEYNRRQTPPA</sequence>
<dbReference type="CDD" id="cd06558">
    <property type="entry name" value="crotonase-like"/>
    <property type="match status" value="1"/>
</dbReference>
<keyword evidence="5" id="KW-1185">Reference proteome</keyword>
<dbReference type="SUPFAM" id="SSF52096">
    <property type="entry name" value="ClpP/crotonase"/>
    <property type="match status" value="1"/>
</dbReference>
<dbReference type="Pfam" id="PF00378">
    <property type="entry name" value="ECH_1"/>
    <property type="match status" value="1"/>
</dbReference>
<comment type="caution">
    <text evidence="4">The sequence shown here is derived from an EMBL/GenBank/DDBJ whole genome shotgun (WGS) entry which is preliminary data.</text>
</comment>
<comment type="similarity">
    <text evidence="1 2">Belongs to the enoyl-CoA hydratase/isomerase family.</text>
</comment>
<evidence type="ECO:0000313" key="4">
    <source>
        <dbReference type="EMBL" id="MBB4931185.1"/>
    </source>
</evidence>
<dbReference type="GO" id="GO:0004300">
    <property type="term" value="F:enoyl-CoA hydratase activity"/>
    <property type="evidence" value="ECO:0007669"/>
    <property type="project" value="UniProtKB-EC"/>
</dbReference>
<feature type="region of interest" description="Disordered" evidence="3">
    <location>
        <begin position="20"/>
        <end position="45"/>
    </location>
</feature>
<accession>A0A7W7W2Y4</accession>
<dbReference type="EMBL" id="JACHJT010000001">
    <property type="protein sequence ID" value="MBB4931185.1"/>
    <property type="molecule type" value="Genomic_DNA"/>
</dbReference>
<evidence type="ECO:0000256" key="1">
    <source>
        <dbReference type="ARBA" id="ARBA00005254"/>
    </source>
</evidence>
<dbReference type="InterPro" id="IPR001753">
    <property type="entry name" value="Enoyl-CoA_hydra/iso"/>
</dbReference>
<dbReference type="AlphaFoldDB" id="A0A7W7W2Y4"/>
<dbReference type="InterPro" id="IPR018376">
    <property type="entry name" value="Enoyl-CoA_hyd/isom_CS"/>
</dbReference>
<protein>
    <submittedName>
        <fullName evidence="4">Enoyl-CoA hydratase</fullName>
        <ecNumber evidence="4">4.2.1.17</ecNumber>
    </submittedName>
</protein>
<dbReference type="InterPro" id="IPR029045">
    <property type="entry name" value="ClpP/crotonase-like_dom_sf"/>
</dbReference>
<evidence type="ECO:0000256" key="2">
    <source>
        <dbReference type="RuleBase" id="RU003707"/>
    </source>
</evidence>
<evidence type="ECO:0000256" key="3">
    <source>
        <dbReference type="SAM" id="MobiDB-lite"/>
    </source>
</evidence>
<dbReference type="Gene3D" id="3.90.226.10">
    <property type="entry name" value="2-enoyl-CoA Hydratase, Chain A, domain 1"/>
    <property type="match status" value="1"/>
</dbReference>
<dbReference type="PROSITE" id="PS00166">
    <property type="entry name" value="ENOYL_COA_HYDRATASE"/>
    <property type="match status" value="1"/>
</dbReference>
<dbReference type="PANTHER" id="PTHR43802">
    <property type="entry name" value="ENOYL-COA HYDRATASE"/>
    <property type="match status" value="1"/>
</dbReference>
<gene>
    <name evidence="4" type="ORF">F4561_002005</name>
</gene>
<organism evidence="4 5">
    <name type="scientific">Lipingzhangella halophila</name>
    <dbReference type="NCBI Taxonomy" id="1783352"/>
    <lineage>
        <taxon>Bacteria</taxon>
        <taxon>Bacillati</taxon>
        <taxon>Actinomycetota</taxon>
        <taxon>Actinomycetes</taxon>
        <taxon>Streptosporangiales</taxon>
        <taxon>Nocardiopsidaceae</taxon>
        <taxon>Lipingzhangella</taxon>
    </lineage>
</organism>